<protein>
    <submittedName>
        <fullName evidence="1">Uncharacterized protein</fullName>
    </submittedName>
</protein>
<dbReference type="Proteomes" id="UP000325055">
    <property type="component" value="Unassembled WGS sequence"/>
</dbReference>
<dbReference type="AlphaFoldDB" id="A0A5M6A3X4"/>
<proteinExistence type="predicted"/>
<organism evidence="1 2">
    <name type="scientific">Bacteroides cellulosilyticus</name>
    <dbReference type="NCBI Taxonomy" id="246787"/>
    <lineage>
        <taxon>Bacteria</taxon>
        <taxon>Pseudomonadati</taxon>
        <taxon>Bacteroidota</taxon>
        <taxon>Bacteroidia</taxon>
        <taxon>Bacteroidales</taxon>
        <taxon>Bacteroidaceae</taxon>
        <taxon>Bacteroides</taxon>
    </lineage>
</organism>
<comment type="caution">
    <text evidence="1">The sequence shown here is derived from an EMBL/GenBank/DDBJ whole genome shotgun (WGS) entry which is preliminary data.</text>
</comment>
<dbReference type="RefSeq" id="WP_148315600.1">
    <property type="nucleotide sequence ID" value="NZ_RCXI01000023.1"/>
</dbReference>
<evidence type="ECO:0000313" key="2">
    <source>
        <dbReference type="Proteomes" id="UP000325055"/>
    </source>
</evidence>
<gene>
    <name evidence="1" type="ORF">F2Y86_21570</name>
</gene>
<dbReference type="EMBL" id="VVYW01000022">
    <property type="protein sequence ID" value="KAA5404527.1"/>
    <property type="molecule type" value="Genomic_DNA"/>
</dbReference>
<reference evidence="1 2" key="1">
    <citation type="journal article" date="2019" name="Nat. Med.">
        <title>A library of human gut bacterial isolates paired with longitudinal multiomics data enables mechanistic microbiome research.</title>
        <authorList>
            <person name="Poyet M."/>
            <person name="Groussin M."/>
            <person name="Gibbons S.M."/>
            <person name="Avila-Pacheco J."/>
            <person name="Jiang X."/>
            <person name="Kearney S.M."/>
            <person name="Perrotta A.R."/>
            <person name="Berdy B."/>
            <person name="Zhao S."/>
            <person name="Lieberman T.D."/>
            <person name="Swanson P.K."/>
            <person name="Smith M."/>
            <person name="Roesemann S."/>
            <person name="Alexander J.E."/>
            <person name="Rich S.A."/>
            <person name="Livny J."/>
            <person name="Vlamakis H."/>
            <person name="Clish C."/>
            <person name="Bullock K."/>
            <person name="Deik A."/>
            <person name="Scott J."/>
            <person name="Pierce K.A."/>
            <person name="Xavier R.J."/>
            <person name="Alm E.J."/>
        </authorList>
    </citation>
    <scope>NUCLEOTIDE SEQUENCE [LARGE SCALE GENOMIC DNA]</scope>
    <source>
        <strain evidence="1 2">BIOML-A7</strain>
    </source>
</reference>
<evidence type="ECO:0000313" key="1">
    <source>
        <dbReference type="EMBL" id="KAA5404527.1"/>
    </source>
</evidence>
<name>A0A5M6A3X4_9BACE</name>
<accession>A0A5M6A3X4</accession>
<sequence>MDDFKIDIFEQETGNSFPLFYTLNKKETCNLYNHFCDKMNIKELHVSSFELFQRKGVPLNDFNALNEEFKFMNLLSFLKVNCDFIFINWDNFQTIDKMCTQDFSNYFYDIWFPSSDDILLFSFYMDFIIMIRHDGVIYYIK</sequence>